<evidence type="ECO:0000313" key="1">
    <source>
        <dbReference type="EMBL" id="CAH9139459.1"/>
    </source>
</evidence>
<dbReference type="AlphaFoldDB" id="A0AAV0FV29"/>
<dbReference type="Proteomes" id="UP001152523">
    <property type="component" value="Unassembled WGS sequence"/>
</dbReference>
<name>A0AAV0FV29_9ASTE</name>
<feature type="non-terminal residue" evidence="1">
    <location>
        <position position="25"/>
    </location>
</feature>
<organism evidence="1 2">
    <name type="scientific">Cuscuta epithymum</name>
    <dbReference type="NCBI Taxonomy" id="186058"/>
    <lineage>
        <taxon>Eukaryota</taxon>
        <taxon>Viridiplantae</taxon>
        <taxon>Streptophyta</taxon>
        <taxon>Embryophyta</taxon>
        <taxon>Tracheophyta</taxon>
        <taxon>Spermatophyta</taxon>
        <taxon>Magnoliopsida</taxon>
        <taxon>eudicotyledons</taxon>
        <taxon>Gunneridae</taxon>
        <taxon>Pentapetalae</taxon>
        <taxon>asterids</taxon>
        <taxon>lamiids</taxon>
        <taxon>Solanales</taxon>
        <taxon>Convolvulaceae</taxon>
        <taxon>Cuscuteae</taxon>
        <taxon>Cuscuta</taxon>
        <taxon>Cuscuta subgen. Cuscuta</taxon>
    </lineage>
</organism>
<comment type="caution">
    <text evidence="1">The sequence shown here is derived from an EMBL/GenBank/DDBJ whole genome shotgun (WGS) entry which is preliminary data.</text>
</comment>
<protein>
    <submittedName>
        <fullName evidence="1">Uncharacterized protein</fullName>
    </submittedName>
</protein>
<accession>A0AAV0FV29</accession>
<dbReference type="EMBL" id="CAMAPF010001016">
    <property type="protein sequence ID" value="CAH9139459.1"/>
    <property type="molecule type" value="Genomic_DNA"/>
</dbReference>
<sequence length="25" mass="2867">MAKKTRDSFPISENKATSIFELLHC</sequence>
<proteinExistence type="predicted"/>
<keyword evidence="2" id="KW-1185">Reference proteome</keyword>
<evidence type="ECO:0000313" key="2">
    <source>
        <dbReference type="Proteomes" id="UP001152523"/>
    </source>
</evidence>
<reference evidence="1" key="1">
    <citation type="submission" date="2022-07" db="EMBL/GenBank/DDBJ databases">
        <authorList>
            <person name="Macas J."/>
            <person name="Novak P."/>
            <person name="Neumann P."/>
        </authorList>
    </citation>
    <scope>NUCLEOTIDE SEQUENCE</scope>
</reference>
<gene>
    <name evidence="1" type="ORF">CEPIT_LOCUS37598</name>
</gene>